<name>A0A8K0AIQ5_ANDGO</name>
<dbReference type="EMBL" id="VRVR01000032">
    <property type="protein sequence ID" value="KAF0852507.1"/>
    <property type="molecule type" value="Genomic_DNA"/>
</dbReference>
<reference evidence="1" key="1">
    <citation type="submission" date="2019-09" db="EMBL/GenBank/DDBJ databases">
        <title>The Mitochondrial Proteome of the Jakobid, Andalucia godoyi, a Protist With the Most Gene-Rich and Bacteria-Like Mitochondrial Genome.</title>
        <authorList>
            <person name="Gray M.W."/>
            <person name="Burger G."/>
            <person name="Derelle R."/>
            <person name="Klimes V."/>
            <person name="Leger M."/>
            <person name="Sarrasin M."/>
            <person name="Vlcek C."/>
            <person name="Roger A.J."/>
            <person name="Elias M."/>
            <person name="Lang B.F."/>
        </authorList>
    </citation>
    <scope>NUCLEOTIDE SEQUENCE</scope>
    <source>
        <strain evidence="1">And28</strain>
    </source>
</reference>
<proteinExistence type="predicted"/>
<dbReference type="AlphaFoldDB" id="A0A8K0AIQ5"/>
<keyword evidence="2" id="KW-1185">Reference proteome</keyword>
<comment type="caution">
    <text evidence="1">The sequence shown here is derived from an EMBL/GenBank/DDBJ whole genome shotgun (WGS) entry which is preliminary data.</text>
</comment>
<evidence type="ECO:0000313" key="2">
    <source>
        <dbReference type="Proteomes" id="UP000799049"/>
    </source>
</evidence>
<gene>
    <name evidence="1" type="ORF">ANDGO_00498</name>
</gene>
<evidence type="ECO:0000313" key="1">
    <source>
        <dbReference type="EMBL" id="KAF0852507.1"/>
    </source>
</evidence>
<protein>
    <submittedName>
        <fullName evidence="1">Putative mitochondrial protein</fullName>
    </submittedName>
</protein>
<sequence length="308" mass="35060">MKTRPERCFQRDAFHFSTVWRHVRIRHLVYETWAQHWTRYTRNDYYRILKSMIGTVARPRQRAAVDSQTSRHPAFLHQSVVRASSRRLAESRFSFDRCGPLTFLFVTSFISQLKFHSTLFSFYHPATSFFGAFCLLNRGGGGGGGDSSGGMDKSWLFRNDDIPSFSPSRLRDCIKQGDVCIVGMCTPELSMCKMLKYALGDLQRIARSSAAKPSFVMDSQPDERKTLAISVLYCDCTEHKEFCRSRTERVPWIEAFQALDDQPSKRVITAPLVGTSWHFWGFVTALEKHGFVLGRPPAPAPVPVSGNV</sequence>
<dbReference type="Proteomes" id="UP000799049">
    <property type="component" value="Unassembled WGS sequence"/>
</dbReference>
<organism evidence="1 2">
    <name type="scientific">Andalucia godoyi</name>
    <name type="common">Flagellate</name>
    <dbReference type="NCBI Taxonomy" id="505711"/>
    <lineage>
        <taxon>Eukaryota</taxon>
        <taxon>Discoba</taxon>
        <taxon>Jakobida</taxon>
        <taxon>Andalucina</taxon>
        <taxon>Andaluciidae</taxon>
        <taxon>Andalucia</taxon>
    </lineage>
</organism>
<accession>A0A8K0AIQ5</accession>